<organism evidence="1 2">
    <name type="scientific">Artaxa digramma nucleopolyhedrovirus</name>
    <dbReference type="NCBI Taxonomy" id="3070910"/>
    <lineage>
        <taxon>Viruses</taxon>
        <taxon>Viruses incertae sedis</taxon>
        <taxon>Naldaviricetes</taxon>
        <taxon>Lefavirales</taxon>
        <taxon>Baculoviridae</taxon>
        <taxon>Alphabaculovirus</taxon>
        <taxon>Alphabaculovirus ardigrammae</taxon>
    </lineage>
</organism>
<keyword evidence="2" id="KW-1185">Reference proteome</keyword>
<dbReference type="Proteomes" id="UP000830275">
    <property type="component" value="Segment"/>
</dbReference>
<protein>
    <submittedName>
        <fullName evidence="1">BV/ODV-C42</fullName>
    </submittedName>
</protein>
<gene>
    <name evidence="1" type="ORF">Eudi_ORF92</name>
</gene>
<dbReference type="Pfam" id="PF05815">
    <property type="entry name" value="AcMNPV_Orf101"/>
    <property type="match status" value="1"/>
</dbReference>
<dbReference type="InterPro" id="IPR008562">
    <property type="entry name" value="AcMNPV_C42"/>
</dbReference>
<evidence type="ECO:0000313" key="1">
    <source>
        <dbReference type="EMBL" id="QHB21751.1"/>
    </source>
</evidence>
<evidence type="ECO:0000313" key="2">
    <source>
        <dbReference type="Proteomes" id="UP000830275"/>
    </source>
</evidence>
<accession>A0AAE6R765</accession>
<name>A0AAE6R765_9ABAC</name>
<dbReference type="EMBL" id="MN233792">
    <property type="protein sequence ID" value="QHB21751.1"/>
    <property type="molecule type" value="Genomic_DNA"/>
</dbReference>
<proteinExistence type="predicted"/>
<sequence>MSSVDLFNEIVILRDKIDARMQMDIWPKLFNLLPETNDNYTLNLSFDEFTNFLVNVVTAANNRNTTESTALASEHALANKSGEGGLQAQPPPPRGILNVFNKGKTAASRLTPLDNDDRTALMELRKMCQKVLQYYSLNVTSASDFKVGELVGCMLYLSKVNEYRPLYNLLEQPIGETYQCMPDLAADQMYHMSNLLRSLLDLPAHTIDFESVRVLRMSFNKLMNYPLARFPRIMVLTNTNLSQDKRRTLEDLILERSPKIAALEPQQYVESADNKIPFCDDEELINELLKQTENYSLPRMFYNAANSMFYTTMENYAMANCKFEINDYNNIFKTMDEFKQLSEKCNFARKCPETTDSLNIYLNGAGGSLASKRSKKY</sequence>
<reference evidence="1 2" key="1">
    <citation type="journal article" date="2019" name="Viruses">
        <title>Genome Analysis of a Novel Clade II.b Alphabaculovirus Obtained from Artaxa digramma.</title>
        <authorList>
            <person name="Li J."/>
            <person name="Duan X."/>
            <person name="Wang Q."/>
            <person name="Zhang L."/>
            <person name="Deng F."/>
            <person name="Wang H."/>
            <person name="Hu Z."/>
            <person name="Wang M."/>
            <person name="Wang J."/>
        </authorList>
    </citation>
    <scope>NUCLEOTIDE SEQUENCE [LARGE SCALE GENOMIC DNA]</scope>
    <source>
        <strain evidence="1 2">424</strain>
    </source>
</reference>